<comment type="caution">
    <text evidence="1">The sequence shown here is derived from an EMBL/GenBank/DDBJ whole genome shotgun (WGS) entry which is preliminary data.</text>
</comment>
<gene>
    <name evidence="1" type="ORF">N825_00920</name>
</gene>
<keyword evidence="2" id="KW-1185">Reference proteome</keyword>
<reference evidence="1 2" key="1">
    <citation type="submission" date="2013-08" db="EMBL/GenBank/DDBJ databases">
        <title>The genome sequence of Skermanella stibiiresistens.</title>
        <authorList>
            <person name="Zhu W."/>
            <person name="Wang G."/>
        </authorList>
    </citation>
    <scope>NUCLEOTIDE SEQUENCE [LARGE SCALE GENOMIC DNA]</scope>
    <source>
        <strain evidence="1 2">SB22</strain>
    </source>
</reference>
<accession>W9HDL6</accession>
<evidence type="ECO:0000313" key="2">
    <source>
        <dbReference type="Proteomes" id="UP000019486"/>
    </source>
</evidence>
<proteinExistence type="predicted"/>
<evidence type="ECO:0000313" key="1">
    <source>
        <dbReference type="EMBL" id="EWY42816.1"/>
    </source>
</evidence>
<dbReference type="AlphaFoldDB" id="W9HDL6"/>
<organism evidence="1 2">
    <name type="scientific">Skermanella stibiiresistens SB22</name>
    <dbReference type="NCBI Taxonomy" id="1385369"/>
    <lineage>
        <taxon>Bacteria</taxon>
        <taxon>Pseudomonadati</taxon>
        <taxon>Pseudomonadota</taxon>
        <taxon>Alphaproteobacteria</taxon>
        <taxon>Rhodospirillales</taxon>
        <taxon>Azospirillaceae</taxon>
        <taxon>Skermanella</taxon>
    </lineage>
</organism>
<dbReference type="EMBL" id="AVFL01000001">
    <property type="protein sequence ID" value="EWY42816.1"/>
    <property type="molecule type" value="Genomic_DNA"/>
</dbReference>
<dbReference type="Proteomes" id="UP000019486">
    <property type="component" value="Unassembled WGS sequence"/>
</dbReference>
<name>W9HDL6_9PROT</name>
<sequence length="203" mass="21954">MQAIDGKFGERFFLIQWIEDDSGPAILALQRGLDAFGRRDYRLSGKYSFVFGLGICSANGVELSTECGGLVSKSCAFPLYDIAKIHVLATSHQVEHITVGFAAIAVEVVAVELKARGPVIMEKAFAFMDSAASFERQSVAPGDIEDVELGLDGLNIAHVRTLPLLTETSSLTYADRPIPSDFGENRAPYLPEIGEDPITAICK</sequence>
<protein>
    <submittedName>
        <fullName evidence="1">Uncharacterized protein</fullName>
    </submittedName>
</protein>